<reference evidence="1" key="1">
    <citation type="submission" date="2021-01" db="EMBL/GenBank/DDBJ databases">
        <authorList>
            <consortium name="Genoscope - CEA"/>
            <person name="William W."/>
        </authorList>
    </citation>
    <scope>NUCLEOTIDE SEQUENCE</scope>
</reference>
<feature type="non-terminal residue" evidence="1">
    <location>
        <position position="39"/>
    </location>
</feature>
<sequence length="39" mass="4821">MNLNCNRKLFKKKNCNRNVALVRKGKERLQYLKFLFFLM</sequence>
<name>A0A816NVL8_BRANA</name>
<proteinExistence type="predicted"/>
<dbReference type="EMBL" id="HG994363">
    <property type="protein sequence ID" value="CAF2040840.1"/>
    <property type="molecule type" value="Genomic_DNA"/>
</dbReference>
<evidence type="ECO:0000313" key="1">
    <source>
        <dbReference type="EMBL" id="CAF2040840.1"/>
    </source>
</evidence>
<gene>
    <name evidence="1" type="ORF">DARMORV10_A09P18600.1</name>
</gene>
<accession>A0A816NVL8</accession>
<dbReference type="Proteomes" id="UP001295469">
    <property type="component" value="Chromosome A09"/>
</dbReference>
<organism evidence="1">
    <name type="scientific">Brassica napus</name>
    <name type="common">Rape</name>
    <dbReference type="NCBI Taxonomy" id="3708"/>
    <lineage>
        <taxon>Eukaryota</taxon>
        <taxon>Viridiplantae</taxon>
        <taxon>Streptophyta</taxon>
        <taxon>Embryophyta</taxon>
        <taxon>Tracheophyta</taxon>
        <taxon>Spermatophyta</taxon>
        <taxon>Magnoliopsida</taxon>
        <taxon>eudicotyledons</taxon>
        <taxon>Gunneridae</taxon>
        <taxon>Pentapetalae</taxon>
        <taxon>rosids</taxon>
        <taxon>malvids</taxon>
        <taxon>Brassicales</taxon>
        <taxon>Brassicaceae</taxon>
        <taxon>Brassiceae</taxon>
        <taxon>Brassica</taxon>
    </lineage>
</organism>
<protein>
    <submittedName>
        <fullName evidence="1">(rape) hypothetical protein</fullName>
    </submittedName>
</protein>
<dbReference type="AlphaFoldDB" id="A0A816NVL8"/>